<gene>
    <name evidence="8" type="ORF">R9Z33_10345</name>
</gene>
<evidence type="ECO:0000256" key="3">
    <source>
        <dbReference type="ARBA" id="ARBA00022448"/>
    </source>
</evidence>
<dbReference type="Pfam" id="PF00496">
    <property type="entry name" value="SBP_bac_5"/>
    <property type="match status" value="1"/>
</dbReference>
<accession>A0ABZ0PQ13</accession>
<feature type="region of interest" description="Disordered" evidence="5">
    <location>
        <begin position="335"/>
        <end position="357"/>
    </location>
</feature>
<protein>
    <submittedName>
        <fullName evidence="8">ABC transporter substrate-binding protein</fullName>
    </submittedName>
</protein>
<proteinExistence type="inferred from homology"/>
<feature type="signal peptide" evidence="6">
    <location>
        <begin position="1"/>
        <end position="25"/>
    </location>
</feature>
<feature type="chain" id="PRO_5047471163" evidence="6">
    <location>
        <begin position="26"/>
        <end position="536"/>
    </location>
</feature>
<organism evidence="8 9">
    <name type="scientific">Sediminicoccus rosea</name>
    <dbReference type="NCBI Taxonomy" id="1225128"/>
    <lineage>
        <taxon>Bacteria</taxon>
        <taxon>Pseudomonadati</taxon>
        <taxon>Pseudomonadota</taxon>
        <taxon>Alphaproteobacteria</taxon>
        <taxon>Acetobacterales</taxon>
        <taxon>Roseomonadaceae</taxon>
        <taxon>Sediminicoccus</taxon>
    </lineage>
</organism>
<evidence type="ECO:0000256" key="5">
    <source>
        <dbReference type="SAM" id="MobiDB-lite"/>
    </source>
</evidence>
<dbReference type="EMBL" id="CP137852">
    <property type="protein sequence ID" value="WPB87261.1"/>
    <property type="molecule type" value="Genomic_DNA"/>
</dbReference>
<dbReference type="InterPro" id="IPR030678">
    <property type="entry name" value="Peptide/Ni-bd"/>
</dbReference>
<sequence>MPNTTRRALLAATSLPAAAASPALAQAPAPAQASAGPVLTIGIGAPVTSIDPHFFNASFNSAIASHIFDRLTERTADARLVPGLAESWRLVSDTVWEFKLRAGVTWHDGRPFTADDVAFTIERAPNVQNAPGGFAIYLRAIQRVEILDPLTLRLHTERPHPAMPSDLSFIAIIARHAATGAATEDFNSGRAAIGTGPYRFVSFRAGDRIELVRNDAYWRGPQPWARVSTRMITNDSARLAALLAGDVDVIDQVPSADLARLRREARVAIAEAPSLRLIFLSPDFSRRENPVFVSDAEGRPLATNPLLDVRVRRALSIAIDREALATRVMEGTARPAGQWLPPGTFSHNPDVPPPAYDPEQARRLLAEAGFPQGFRLTLHTPNDRYPNDSRTCQAVAQMWTRVGIRTEVVALPWAAFPARAARQEFAMHLIGWGSSAADSFGALMSVIGTFSRERRLGTFNHHRYSNPAMDSLVERALVTTDDAAREAMLRDAVRMAAEDVAVIPLYNLVNVWATRPGLRMEARMDERTLAMGVRPA</sequence>
<keyword evidence="9" id="KW-1185">Reference proteome</keyword>
<dbReference type="Gene3D" id="3.40.190.10">
    <property type="entry name" value="Periplasmic binding protein-like II"/>
    <property type="match status" value="1"/>
</dbReference>
<evidence type="ECO:0000256" key="4">
    <source>
        <dbReference type="ARBA" id="ARBA00022729"/>
    </source>
</evidence>
<evidence type="ECO:0000256" key="1">
    <source>
        <dbReference type="ARBA" id="ARBA00004418"/>
    </source>
</evidence>
<keyword evidence="4 6" id="KW-0732">Signal</keyword>
<dbReference type="PROSITE" id="PS51318">
    <property type="entry name" value="TAT"/>
    <property type="match status" value="1"/>
</dbReference>
<feature type="domain" description="Solute-binding protein family 5" evidence="7">
    <location>
        <begin position="80"/>
        <end position="444"/>
    </location>
</feature>
<keyword evidence="3" id="KW-0813">Transport</keyword>
<dbReference type="Gene3D" id="3.10.105.10">
    <property type="entry name" value="Dipeptide-binding Protein, Domain 3"/>
    <property type="match status" value="1"/>
</dbReference>
<evidence type="ECO:0000256" key="6">
    <source>
        <dbReference type="SAM" id="SignalP"/>
    </source>
</evidence>
<name>A0ABZ0PQ13_9PROT</name>
<evidence type="ECO:0000313" key="8">
    <source>
        <dbReference type="EMBL" id="WPB87261.1"/>
    </source>
</evidence>
<comment type="subcellular location">
    <subcellularLocation>
        <location evidence="1">Periplasm</location>
    </subcellularLocation>
</comment>
<reference evidence="8 9" key="1">
    <citation type="submission" date="2023-11" db="EMBL/GenBank/DDBJ databases">
        <title>Arctic aerobic anoxygenic photoheterotroph Sediminicoccus rosea KRV36 adapts its photosynthesis to long days of polar summer.</title>
        <authorList>
            <person name="Tomasch J."/>
            <person name="Kopejtka K."/>
            <person name="Bily T."/>
            <person name="Gardiner A.T."/>
            <person name="Gardian Z."/>
            <person name="Shivaramu S."/>
            <person name="Koblizek M."/>
            <person name="Engelhardt F."/>
            <person name="Kaftan D."/>
        </authorList>
    </citation>
    <scope>NUCLEOTIDE SEQUENCE [LARGE SCALE GENOMIC DNA]</scope>
    <source>
        <strain evidence="8 9">R-30</strain>
    </source>
</reference>
<evidence type="ECO:0000259" key="7">
    <source>
        <dbReference type="Pfam" id="PF00496"/>
    </source>
</evidence>
<dbReference type="RefSeq" id="WP_318651214.1">
    <property type="nucleotide sequence ID" value="NZ_CP137852.1"/>
</dbReference>
<dbReference type="CDD" id="cd08498">
    <property type="entry name" value="PBP2_NikA_DppA_OppA_like_2"/>
    <property type="match status" value="1"/>
</dbReference>
<dbReference type="InterPro" id="IPR039424">
    <property type="entry name" value="SBP_5"/>
</dbReference>
<dbReference type="Proteomes" id="UP001305521">
    <property type="component" value="Chromosome"/>
</dbReference>
<dbReference type="PANTHER" id="PTHR30290">
    <property type="entry name" value="PERIPLASMIC BINDING COMPONENT OF ABC TRANSPORTER"/>
    <property type="match status" value="1"/>
</dbReference>
<dbReference type="PIRSF" id="PIRSF002741">
    <property type="entry name" value="MppA"/>
    <property type="match status" value="1"/>
</dbReference>
<comment type="similarity">
    <text evidence="2">Belongs to the bacterial solute-binding protein 5 family.</text>
</comment>
<evidence type="ECO:0000313" key="9">
    <source>
        <dbReference type="Proteomes" id="UP001305521"/>
    </source>
</evidence>
<dbReference type="InterPro" id="IPR006311">
    <property type="entry name" value="TAT_signal"/>
</dbReference>
<evidence type="ECO:0000256" key="2">
    <source>
        <dbReference type="ARBA" id="ARBA00005695"/>
    </source>
</evidence>
<dbReference type="Gene3D" id="3.90.76.10">
    <property type="entry name" value="Dipeptide-binding Protein, Domain 1"/>
    <property type="match status" value="1"/>
</dbReference>
<dbReference type="InterPro" id="IPR000914">
    <property type="entry name" value="SBP_5_dom"/>
</dbReference>
<dbReference type="SUPFAM" id="SSF53850">
    <property type="entry name" value="Periplasmic binding protein-like II"/>
    <property type="match status" value="1"/>
</dbReference>
<dbReference type="PANTHER" id="PTHR30290:SF9">
    <property type="entry name" value="OLIGOPEPTIDE-BINDING PROTEIN APPA"/>
    <property type="match status" value="1"/>
</dbReference>